<evidence type="ECO:0000313" key="2">
    <source>
        <dbReference type="EMBL" id="MDQ8195811.1"/>
    </source>
</evidence>
<feature type="domain" description="Transposase IS200-like" evidence="1">
    <location>
        <begin position="17"/>
        <end position="126"/>
    </location>
</feature>
<proteinExistence type="predicted"/>
<name>A0ABU1ALZ5_9BACT</name>
<keyword evidence="3" id="KW-1185">Reference proteome</keyword>
<dbReference type="InterPro" id="IPR052715">
    <property type="entry name" value="RAYT_transposase"/>
</dbReference>
<dbReference type="RefSeq" id="WP_308986260.1">
    <property type="nucleotide sequence ID" value="NZ_JARXIC010000033.1"/>
</dbReference>
<dbReference type="Gene3D" id="3.30.70.1290">
    <property type="entry name" value="Transposase IS200-like"/>
    <property type="match status" value="1"/>
</dbReference>
<reference evidence="2 3" key="1">
    <citation type="submission" date="2023-04" db="EMBL/GenBank/DDBJ databases">
        <title>A novel bacteria isolated from coastal sediment.</title>
        <authorList>
            <person name="Liu X.-J."/>
            <person name="Du Z.-J."/>
        </authorList>
    </citation>
    <scope>NUCLEOTIDE SEQUENCE [LARGE SCALE GENOMIC DNA]</scope>
    <source>
        <strain evidence="2 3">SDUM461004</strain>
    </source>
</reference>
<dbReference type="Proteomes" id="UP001243717">
    <property type="component" value="Unassembled WGS sequence"/>
</dbReference>
<comment type="caution">
    <text evidence="2">The sequence shown here is derived from an EMBL/GenBank/DDBJ whole genome shotgun (WGS) entry which is preliminary data.</text>
</comment>
<accession>A0ABU1ALZ5</accession>
<gene>
    <name evidence="2" type="ORF">QEH59_15365</name>
</gene>
<dbReference type="SUPFAM" id="SSF143422">
    <property type="entry name" value="Transposase IS200-like"/>
    <property type="match status" value="1"/>
</dbReference>
<dbReference type="NCBIfam" id="NF047646">
    <property type="entry name" value="REP_Tyr_transpos"/>
    <property type="match status" value="1"/>
</dbReference>
<dbReference type="SMART" id="SM01321">
    <property type="entry name" value="Y1_Tnp"/>
    <property type="match status" value="1"/>
</dbReference>
<dbReference type="InterPro" id="IPR036515">
    <property type="entry name" value="Transposase_17_sf"/>
</dbReference>
<evidence type="ECO:0000259" key="1">
    <source>
        <dbReference type="SMART" id="SM01321"/>
    </source>
</evidence>
<evidence type="ECO:0000313" key="3">
    <source>
        <dbReference type="Proteomes" id="UP001243717"/>
    </source>
</evidence>
<dbReference type="EMBL" id="JARXIC010000033">
    <property type="protein sequence ID" value="MDQ8195811.1"/>
    <property type="molecule type" value="Genomic_DNA"/>
</dbReference>
<sequence length="149" mass="17755">MLPERKQLPHGVPSWVAEGAIYFVTVNCAKRETNQLCREDVAVELKGSIQFRHQKREWWVRLCVLMPDHLHLLISFSREVSMSASMANWKRFTARKLGVGWQRDFFDHRIRDLHSLEEKEHYIRLNPVRKGLCKQPCDWPYCWDSDDFA</sequence>
<dbReference type="PANTHER" id="PTHR36966">
    <property type="entry name" value="REP-ASSOCIATED TYROSINE TRANSPOSASE"/>
    <property type="match status" value="1"/>
</dbReference>
<dbReference type="InterPro" id="IPR002686">
    <property type="entry name" value="Transposase_17"/>
</dbReference>
<organism evidence="2 3">
    <name type="scientific">Thalassobacterium sedimentorum</name>
    <dbReference type="NCBI Taxonomy" id="3041258"/>
    <lineage>
        <taxon>Bacteria</taxon>
        <taxon>Pseudomonadati</taxon>
        <taxon>Verrucomicrobiota</taxon>
        <taxon>Opitutia</taxon>
        <taxon>Puniceicoccales</taxon>
        <taxon>Coraliomargaritaceae</taxon>
        <taxon>Thalassobacterium</taxon>
    </lineage>
</organism>
<dbReference type="Pfam" id="PF01797">
    <property type="entry name" value="Y1_Tnp"/>
    <property type="match status" value="1"/>
</dbReference>
<dbReference type="PANTHER" id="PTHR36966:SF1">
    <property type="entry name" value="REP-ASSOCIATED TYROSINE TRANSPOSASE"/>
    <property type="match status" value="1"/>
</dbReference>
<protein>
    <submittedName>
        <fullName evidence="2">Transposase</fullName>
    </submittedName>
</protein>